<dbReference type="Proteomes" id="UP001139028">
    <property type="component" value="Unassembled WGS sequence"/>
</dbReference>
<dbReference type="RefSeq" id="WP_252473097.1">
    <property type="nucleotide sequence ID" value="NZ_JALBWM010000264.1"/>
</dbReference>
<sequence>MNKKSRIIGLISIVPGTVCILYLTAALGLVVLSEGEPDFGPNPYQTAFLLFVPCLALVQLWRLLYRETPLSEISTLEKTISTVVGIPAVLLGVGITFLMLFTAPAAIVFYGVFVLPLTIYGGWCLYDLWLA</sequence>
<organism evidence="2 3">
    <name type="scientific">Microbulbifer okhotskensis</name>
    <dbReference type="NCBI Taxonomy" id="2926617"/>
    <lineage>
        <taxon>Bacteria</taxon>
        <taxon>Pseudomonadati</taxon>
        <taxon>Pseudomonadota</taxon>
        <taxon>Gammaproteobacteria</taxon>
        <taxon>Cellvibrionales</taxon>
        <taxon>Microbulbiferaceae</taxon>
        <taxon>Microbulbifer</taxon>
    </lineage>
</organism>
<keyword evidence="1" id="KW-0812">Transmembrane</keyword>
<feature type="transmembrane region" description="Helical" evidence="1">
    <location>
        <begin position="44"/>
        <end position="61"/>
    </location>
</feature>
<protein>
    <submittedName>
        <fullName evidence="2">Uncharacterized protein</fullName>
    </submittedName>
</protein>
<evidence type="ECO:0000313" key="2">
    <source>
        <dbReference type="EMBL" id="MCO1336978.1"/>
    </source>
</evidence>
<accession>A0A9X2EXD7</accession>
<keyword evidence="3" id="KW-1185">Reference proteome</keyword>
<reference evidence="2" key="1">
    <citation type="journal article" date="2022" name="Arch. Microbiol.">
        <title>Microbulbifer okhotskensis sp. nov., isolated from a deep bottom sediment of the Okhotsk Sea.</title>
        <authorList>
            <person name="Romanenko L."/>
            <person name="Kurilenko V."/>
            <person name="Otstavnykh N."/>
            <person name="Velansky P."/>
            <person name="Isaeva M."/>
            <person name="Mikhailov V."/>
        </authorList>
    </citation>
    <scope>NUCLEOTIDE SEQUENCE</scope>
    <source>
        <strain evidence="2">OS29</strain>
    </source>
</reference>
<feature type="transmembrane region" description="Helical" evidence="1">
    <location>
        <begin position="7"/>
        <end position="32"/>
    </location>
</feature>
<proteinExistence type="predicted"/>
<keyword evidence="1" id="KW-0472">Membrane</keyword>
<feature type="transmembrane region" description="Helical" evidence="1">
    <location>
        <begin position="82"/>
        <end position="101"/>
    </location>
</feature>
<comment type="caution">
    <text evidence="2">The sequence shown here is derived from an EMBL/GenBank/DDBJ whole genome shotgun (WGS) entry which is preliminary data.</text>
</comment>
<dbReference type="EMBL" id="JALBWM010000264">
    <property type="protein sequence ID" value="MCO1336978.1"/>
    <property type="molecule type" value="Genomic_DNA"/>
</dbReference>
<feature type="transmembrane region" description="Helical" evidence="1">
    <location>
        <begin position="107"/>
        <end position="129"/>
    </location>
</feature>
<dbReference type="AlphaFoldDB" id="A0A9X2EXD7"/>
<name>A0A9X2EXD7_9GAMM</name>
<gene>
    <name evidence="2" type="ORF">MO867_21880</name>
</gene>
<keyword evidence="1" id="KW-1133">Transmembrane helix</keyword>
<evidence type="ECO:0000256" key="1">
    <source>
        <dbReference type="SAM" id="Phobius"/>
    </source>
</evidence>
<evidence type="ECO:0000313" key="3">
    <source>
        <dbReference type="Proteomes" id="UP001139028"/>
    </source>
</evidence>